<dbReference type="Proteomes" id="UP001165293">
    <property type="component" value="Unassembled WGS sequence"/>
</dbReference>
<evidence type="ECO:0008006" key="3">
    <source>
        <dbReference type="Google" id="ProtNLM"/>
    </source>
</evidence>
<protein>
    <recommendedName>
        <fullName evidence="3">Lipocalin-like domain-containing protein</fullName>
    </recommendedName>
</protein>
<sequence>MATILPALALVACSNDDPGALKGTWKVTEPFPVTVTFRDGEMESMGSTKKVSYKTEGNAVLVTYKEGANKGSTFRYAVIDADTIRSGSGTFHRAGEAP</sequence>
<evidence type="ECO:0000313" key="1">
    <source>
        <dbReference type="EMBL" id="MCC8363782.1"/>
    </source>
</evidence>
<dbReference type="EMBL" id="JAJGAK010000003">
    <property type="protein sequence ID" value="MCC8363782.1"/>
    <property type="molecule type" value="Genomic_DNA"/>
</dbReference>
<comment type="caution">
    <text evidence="1">The sequence shown here is derived from an EMBL/GenBank/DDBJ whole genome shotgun (WGS) entry which is preliminary data.</text>
</comment>
<accession>A0ABS8JJK7</accession>
<reference evidence="1" key="1">
    <citation type="submission" date="2021-10" db="EMBL/GenBank/DDBJ databases">
        <authorList>
            <person name="Lyu M."/>
            <person name="Wang X."/>
            <person name="Meng X."/>
            <person name="Xu K."/>
        </authorList>
    </citation>
    <scope>NUCLEOTIDE SEQUENCE</scope>
    <source>
        <strain evidence="1">A6</strain>
    </source>
</reference>
<evidence type="ECO:0000313" key="2">
    <source>
        <dbReference type="Proteomes" id="UP001165293"/>
    </source>
</evidence>
<name>A0ABS8JJK7_9GAMM</name>
<proteinExistence type="predicted"/>
<dbReference type="RefSeq" id="WP_230527587.1">
    <property type="nucleotide sequence ID" value="NZ_JAJGAK010000003.1"/>
</dbReference>
<gene>
    <name evidence="1" type="ORF">LK996_11935</name>
</gene>
<organism evidence="1 2">
    <name type="scientific">Noviluteimonas lactosilytica</name>
    <dbReference type="NCBI Taxonomy" id="2888523"/>
    <lineage>
        <taxon>Bacteria</taxon>
        <taxon>Pseudomonadati</taxon>
        <taxon>Pseudomonadota</taxon>
        <taxon>Gammaproteobacteria</taxon>
        <taxon>Lysobacterales</taxon>
        <taxon>Lysobacteraceae</taxon>
        <taxon>Noviluteimonas</taxon>
    </lineage>
</organism>
<keyword evidence="2" id="KW-1185">Reference proteome</keyword>